<evidence type="ECO:0000256" key="1">
    <source>
        <dbReference type="ARBA" id="ARBA00022448"/>
    </source>
</evidence>
<keyword evidence="4 6" id="KW-0472">Membrane</keyword>
<feature type="region of interest" description="Disordered" evidence="5">
    <location>
        <begin position="26"/>
        <end position="52"/>
    </location>
</feature>
<evidence type="ECO:0000313" key="9">
    <source>
        <dbReference type="Proteomes" id="UP000053392"/>
    </source>
</evidence>
<accession>A0A0D0T8R4</accession>
<evidence type="ECO:0000256" key="2">
    <source>
        <dbReference type="ARBA" id="ARBA00022692"/>
    </source>
</evidence>
<keyword evidence="2 6" id="KW-0812">Transmembrane</keyword>
<gene>
    <name evidence="8" type="ORF">I313_01631</name>
</gene>
<dbReference type="EMBL" id="KN847898">
    <property type="protein sequence ID" value="KIR42407.1"/>
    <property type="molecule type" value="Genomic_DNA"/>
</dbReference>
<dbReference type="PANTHER" id="PTHR11384:SF67">
    <property type="entry name" value="ATP-BINDING CASSETTE SUB-FAMILY D MEMBER 1"/>
    <property type="match status" value="1"/>
</dbReference>
<dbReference type="Proteomes" id="UP000053392">
    <property type="component" value="Unassembled WGS sequence"/>
</dbReference>
<dbReference type="AlphaFoldDB" id="A0A0D0T8R4"/>
<dbReference type="GO" id="GO:0015910">
    <property type="term" value="P:long-chain fatty acid import into peroxisome"/>
    <property type="evidence" value="ECO:0007669"/>
    <property type="project" value="TreeGrafter"/>
</dbReference>
<evidence type="ECO:0000259" key="7">
    <source>
        <dbReference type="Pfam" id="PF06472"/>
    </source>
</evidence>
<feature type="domain" description="ABC transmembrane type-1" evidence="7">
    <location>
        <begin position="54"/>
        <end position="186"/>
    </location>
</feature>
<proteinExistence type="predicted"/>
<dbReference type="GO" id="GO:0042760">
    <property type="term" value="P:very long-chain fatty acid catabolic process"/>
    <property type="evidence" value="ECO:0007669"/>
    <property type="project" value="TreeGrafter"/>
</dbReference>
<evidence type="ECO:0000256" key="3">
    <source>
        <dbReference type="ARBA" id="ARBA00022989"/>
    </source>
</evidence>
<dbReference type="GO" id="GO:0005524">
    <property type="term" value="F:ATP binding"/>
    <property type="evidence" value="ECO:0007669"/>
    <property type="project" value="InterPro"/>
</dbReference>
<keyword evidence="9" id="KW-1185">Reference proteome</keyword>
<protein>
    <recommendedName>
        <fullName evidence="7">ABC transmembrane type-1 domain-containing protein</fullName>
    </recommendedName>
</protein>
<evidence type="ECO:0000256" key="6">
    <source>
        <dbReference type="SAM" id="Phobius"/>
    </source>
</evidence>
<dbReference type="HOGENOM" id="CLU_1240079_0_0_1"/>
<feature type="transmembrane region" description="Helical" evidence="6">
    <location>
        <begin position="171"/>
        <end position="190"/>
    </location>
</feature>
<dbReference type="InterPro" id="IPR050835">
    <property type="entry name" value="ABC_transporter_sub-D"/>
</dbReference>
<dbReference type="Pfam" id="PF06472">
    <property type="entry name" value="ABC_membrane_2"/>
    <property type="match status" value="1"/>
</dbReference>
<evidence type="ECO:0000256" key="5">
    <source>
        <dbReference type="SAM" id="MobiDB-lite"/>
    </source>
</evidence>
<dbReference type="GO" id="GO:0005778">
    <property type="term" value="C:peroxisomal membrane"/>
    <property type="evidence" value="ECO:0007669"/>
    <property type="project" value="TreeGrafter"/>
</dbReference>
<keyword evidence="1" id="KW-0813">Transport</keyword>
<dbReference type="GO" id="GO:0006635">
    <property type="term" value="P:fatty acid beta-oxidation"/>
    <property type="evidence" value="ECO:0007669"/>
    <property type="project" value="TreeGrafter"/>
</dbReference>
<sequence>MAQGSRVNNNYNLNYYKFGSGMGGPMTMEERSEKKRAGLGHSGEAAAGTADHGNLGKPALDLLIFTSQLSSSLGPFGTIGLFANYGLTAYILRKATPAFGRMAATTARLEGNYRAGLSRVGRDAEEIAFYNGGKRERGILDGMYRKLKEHVQAVNKARIPYGMIEDFVIKYLWSAAGYGLMSIPIFFPVAKTALGSMNQRVNHEVAERTEGKLDLTTATTHYH</sequence>
<dbReference type="GO" id="GO:0140359">
    <property type="term" value="F:ABC-type transporter activity"/>
    <property type="evidence" value="ECO:0007669"/>
    <property type="project" value="InterPro"/>
</dbReference>
<evidence type="ECO:0000313" key="8">
    <source>
        <dbReference type="EMBL" id="KIR42407.1"/>
    </source>
</evidence>
<dbReference type="PANTHER" id="PTHR11384">
    <property type="entry name" value="ATP-BINDING CASSETTE, SUB-FAMILY D MEMBER"/>
    <property type="match status" value="1"/>
</dbReference>
<dbReference type="GO" id="GO:0005324">
    <property type="term" value="F:long-chain fatty acid transmembrane transporter activity"/>
    <property type="evidence" value="ECO:0007669"/>
    <property type="project" value="TreeGrafter"/>
</dbReference>
<name>A0A0D0T8R4_9TREE</name>
<evidence type="ECO:0000256" key="4">
    <source>
        <dbReference type="ARBA" id="ARBA00023136"/>
    </source>
</evidence>
<keyword evidence="3 6" id="KW-1133">Transmembrane helix</keyword>
<reference evidence="8 9" key="1">
    <citation type="submission" date="2015-01" db="EMBL/GenBank/DDBJ databases">
        <title>The Genome Sequence of Cryptococcus gattii Ram5.</title>
        <authorList>
            <consortium name="The Broad Institute Genomics Platform"/>
            <person name="Cuomo C."/>
            <person name="Litvintseva A."/>
            <person name="Chen Y."/>
            <person name="Heitman J."/>
            <person name="Sun S."/>
            <person name="Springer D."/>
            <person name="Dromer F."/>
            <person name="Young S."/>
            <person name="Zeng Q."/>
            <person name="Gargeya S."/>
            <person name="Abouelleil A."/>
            <person name="Alvarado L."/>
            <person name="Chapman S.B."/>
            <person name="Gainer-Dewar J."/>
            <person name="Goldberg J."/>
            <person name="Griggs A."/>
            <person name="Gujja S."/>
            <person name="Hansen M."/>
            <person name="Howarth C."/>
            <person name="Imamovic A."/>
            <person name="Larimer J."/>
            <person name="Murphy C."/>
            <person name="Naylor J."/>
            <person name="Pearson M."/>
            <person name="Priest M."/>
            <person name="Roberts A."/>
            <person name="Saif S."/>
            <person name="Shea T."/>
            <person name="Sykes S."/>
            <person name="Wortman J."/>
            <person name="Nusbaum C."/>
            <person name="Birren B."/>
        </authorList>
    </citation>
    <scope>NUCLEOTIDE SEQUENCE [LARGE SCALE GENOMIC DNA]</scope>
    <source>
        <strain evidence="8 9">Ram5</strain>
    </source>
</reference>
<organism evidence="8 9">
    <name type="scientific">Cryptococcus deuterogattii Ram5</name>
    <dbReference type="NCBI Taxonomy" id="1296110"/>
    <lineage>
        <taxon>Eukaryota</taxon>
        <taxon>Fungi</taxon>
        <taxon>Dikarya</taxon>
        <taxon>Basidiomycota</taxon>
        <taxon>Agaricomycotina</taxon>
        <taxon>Tremellomycetes</taxon>
        <taxon>Tremellales</taxon>
        <taxon>Cryptococcaceae</taxon>
        <taxon>Cryptococcus</taxon>
        <taxon>Cryptococcus gattii species complex</taxon>
    </lineage>
</organism>
<dbReference type="GO" id="GO:0007031">
    <property type="term" value="P:peroxisome organization"/>
    <property type="evidence" value="ECO:0007669"/>
    <property type="project" value="TreeGrafter"/>
</dbReference>
<dbReference type="InterPro" id="IPR011527">
    <property type="entry name" value="ABC1_TM_dom"/>
</dbReference>
<dbReference type="OrthoDB" id="422637at2759"/>